<accession>A0A834RD63</accession>
<organism evidence="9">
    <name type="scientific">Sarcoptes scabiei</name>
    <name type="common">Itch mite</name>
    <name type="synonym">Acarus scabiei</name>
    <dbReference type="NCBI Taxonomy" id="52283"/>
    <lineage>
        <taxon>Eukaryota</taxon>
        <taxon>Metazoa</taxon>
        <taxon>Ecdysozoa</taxon>
        <taxon>Arthropoda</taxon>
        <taxon>Chelicerata</taxon>
        <taxon>Arachnida</taxon>
        <taxon>Acari</taxon>
        <taxon>Acariformes</taxon>
        <taxon>Sarcoptiformes</taxon>
        <taxon>Astigmata</taxon>
        <taxon>Psoroptidia</taxon>
        <taxon>Sarcoptoidea</taxon>
        <taxon>Sarcoptidae</taxon>
        <taxon>Sarcoptinae</taxon>
        <taxon>Sarcoptes</taxon>
    </lineage>
</organism>
<dbReference type="EMBL" id="WVUK01000056">
    <property type="protein sequence ID" value="KAF7493356.1"/>
    <property type="molecule type" value="Genomic_DNA"/>
</dbReference>
<dbReference type="OrthoDB" id="2020542at2759"/>
<dbReference type="PANTHER" id="PTHR11827">
    <property type="entry name" value="SOLUTE CARRIER FAMILY 12, CATION COTRANSPORTERS"/>
    <property type="match status" value="1"/>
</dbReference>
<dbReference type="GO" id="GO:0055064">
    <property type="term" value="P:chloride ion homeostasis"/>
    <property type="evidence" value="ECO:0007669"/>
    <property type="project" value="TreeGrafter"/>
</dbReference>
<dbReference type="Pfam" id="PF03522">
    <property type="entry name" value="SLC12"/>
    <property type="match status" value="2"/>
</dbReference>
<dbReference type="InterPro" id="IPR004842">
    <property type="entry name" value="SLC12A_fam"/>
</dbReference>
<feature type="domain" description="SLC12A transporter C-terminal" evidence="8">
    <location>
        <begin position="943"/>
        <end position="1129"/>
    </location>
</feature>
<name>A0A834RD63_SARSC</name>
<gene>
    <name evidence="9" type="ORF">SSS_2813</name>
</gene>
<dbReference type="GO" id="GO:0015379">
    <property type="term" value="F:potassium:chloride symporter activity"/>
    <property type="evidence" value="ECO:0007669"/>
    <property type="project" value="TreeGrafter"/>
</dbReference>
<evidence type="ECO:0000256" key="6">
    <source>
        <dbReference type="SAM" id="Phobius"/>
    </source>
</evidence>
<dbReference type="AlphaFoldDB" id="A0A834RD63"/>
<dbReference type="GO" id="GO:0006884">
    <property type="term" value="P:cell volume homeostasis"/>
    <property type="evidence" value="ECO:0007669"/>
    <property type="project" value="TreeGrafter"/>
</dbReference>
<comment type="subcellular location">
    <subcellularLocation>
        <location evidence="1">Membrane</location>
        <topology evidence="1">Multi-pass membrane protein</topology>
    </subcellularLocation>
</comment>
<feature type="transmembrane region" description="Helical" evidence="6">
    <location>
        <begin position="364"/>
        <end position="383"/>
    </location>
</feature>
<evidence type="ECO:0000259" key="8">
    <source>
        <dbReference type="Pfam" id="PF03522"/>
    </source>
</evidence>
<dbReference type="Pfam" id="PF00324">
    <property type="entry name" value="AA_permease"/>
    <property type="match status" value="2"/>
</dbReference>
<evidence type="ECO:0000313" key="9">
    <source>
        <dbReference type="EMBL" id="KAF7493356.1"/>
    </source>
</evidence>
<reference evidence="9" key="2">
    <citation type="submission" date="2020-01" db="EMBL/GenBank/DDBJ databases">
        <authorList>
            <person name="Korhonen P.K.K."/>
            <person name="Guangxu M.G."/>
            <person name="Wang T.W."/>
            <person name="Stroehlein A.J.S."/>
            <person name="Young N.D."/>
            <person name="Ang C.-S.A."/>
            <person name="Fernando D.W.F."/>
            <person name="Lu H.L."/>
            <person name="Taylor S.T."/>
            <person name="Ehtesham M.E.M."/>
            <person name="Najaraj S.H.N."/>
            <person name="Harsha G.H.G."/>
            <person name="Madugundu A.M."/>
            <person name="Renuse S.R."/>
            <person name="Holt D.H."/>
            <person name="Pandey A.P."/>
            <person name="Papenfuss A.P."/>
            <person name="Gasser R.B.G."/>
            <person name="Fischer K.F."/>
        </authorList>
    </citation>
    <scope>NUCLEOTIDE SEQUENCE</scope>
    <source>
        <strain evidence="9">SSS_KF_BRIS2020</strain>
    </source>
</reference>
<feature type="domain" description="Amino acid permease/ SLC12A" evidence="7">
    <location>
        <begin position="509"/>
        <end position="795"/>
    </location>
</feature>
<evidence type="ECO:0000313" key="11">
    <source>
        <dbReference type="Proteomes" id="UP000070412"/>
    </source>
</evidence>
<feature type="transmembrane region" description="Helical" evidence="6">
    <location>
        <begin position="722"/>
        <end position="749"/>
    </location>
</feature>
<dbReference type="GO" id="GO:1990573">
    <property type="term" value="P:potassium ion import across plasma membrane"/>
    <property type="evidence" value="ECO:0007669"/>
    <property type="project" value="TreeGrafter"/>
</dbReference>
<evidence type="ECO:0000256" key="3">
    <source>
        <dbReference type="ARBA" id="ARBA00022989"/>
    </source>
</evidence>
<feature type="transmembrane region" description="Helical" evidence="6">
    <location>
        <begin position="268"/>
        <end position="295"/>
    </location>
</feature>
<dbReference type="GO" id="GO:0005886">
    <property type="term" value="C:plasma membrane"/>
    <property type="evidence" value="ECO:0007669"/>
    <property type="project" value="TreeGrafter"/>
</dbReference>
<feature type="compositionally biased region" description="Low complexity" evidence="5">
    <location>
        <begin position="124"/>
        <end position="147"/>
    </location>
</feature>
<feature type="compositionally biased region" description="Basic and acidic residues" evidence="5">
    <location>
        <begin position="99"/>
        <end position="109"/>
    </location>
</feature>
<dbReference type="GO" id="GO:0055075">
    <property type="term" value="P:potassium ion homeostasis"/>
    <property type="evidence" value="ECO:0007669"/>
    <property type="project" value="TreeGrafter"/>
</dbReference>
<reference evidence="11" key="1">
    <citation type="journal article" date="2020" name="PLoS Negl. Trop. Dis.">
        <title>High-quality nuclear genome for Sarcoptes scabiei-A critical resource for a neglected parasite.</title>
        <authorList>
            <person name="Korhonen P.K."/>
            <person name="Gasser R.B."/>
            <person name="Ma G."/>
            <person name="Wang T."/>
            <person name="Stroehlein A.J."/>
            <person name="Young N.D."/>
            <person name="Ang C.S."/>
            <person name="Fernando D.D."/>
            <person name="Lu H.C."/>
            <person name="Taylor S."/>
            <person name="Reynolds S.L."/>
            <person name="Mofiz E."/>
            <person name="Najaraj S.H."/>
            <person name="Gowda H."/>
            <person name="Madugundu A."/>
            <person name="Renuse S."/>
            <person name="Holt D."/>
            <person name="Pandey A."/>
            <person name="Papenfuss A.T."/>
            <person name="Fischer K."/>
        </authorList>
    </citation>
    <scope>NUCLEOTIDE SEQUENCE [LARGE SCALE GENOMIC DNA]</scope>
</reference>
<feature type="transmembrane region" description="Helical" evidence="6">
    <location>
        <begin position="509"/>
        <end position="530"/>
    </location>
</feature>
<keyword evidence="11" id="KW-1185">Reference proteome</keyword>
<evidence type="ECO:0000256" key="1">
    <source>
        <dbReference type="ARBA" id="ARBA00004141"/>
    </source>
</evidence>
<dbReference type="FunFam" id="1.20.1740.10:FF:000037">
    <property type="entry name" value="Uncharacterized protein, isoform F"/>
    <property type="match status" value="1"/>
</dbReference>
<feature type="compositionally biased region" description="Polar residues" evidence="5">
    <location>
        <begin position="38"/>
        <end position="56"/>
    </location>
</feature>
<sequence length="1129" mass="124790">MMIPSPLWMKSMMATQSLMTIIRTNEKKRMKHSDVPSLVSTTETPADLSSTSTVNAKKSILKSHSKYDDKSGSKHSPFSSSSSPIDNGGSKNDSGSLKISDRNEEKNERTGLIPSVDFRQPFVSSSSSTPSPSSPSSSIASTITSKSPNKKKRSTPKFLFKKYGSTSNSLLSDENEQSLYDRNQMFLFSEDEDKRVSSLLSRLANYDDAIQPIEMDPGAPGAEKTRPKTKANLGVLTGVYLPCLQNIFGVLIFIRMAWMTGTAGVPTYFAIVLLCCLVTLCTAISLSAVATNGIVPAGGSYFMISRNLGPEFGGAVGVLFFLGTCVAGAMYITGAVEILLNYISPEIALFGDFEADKSILYHNIRVYGTIFLIIIGILVFIGVRFVSKFAPIALVCVLASILSVYLGIFVNYNGVEKYKICTIGGRILSSKIDVNCTIEGLKVLYCNETDMCEDFYLKNQDTIKEELAIPGLSSGVFWDNFLPKFREKDDLVSNDNGKYREPKSWMAQFNYVFVDITTSFAILVSIYFPSCTGILAGSNRSGDLADAQKAIPLGTIAAQLTTSFVYLSVIFLFGASYNPLFIRDKFGESLGKELAVTLISWPHPTIILVGALLSTFGAALQSLVGAPRLLQAIAKDQIIPFLDPLQYVNKHGEPVIAIAVSLAIAEGAILIGNLDFIAPVLTMFFLMCYMFLNLACTVQSILRTPSWRPRFKYYHWSISLAGIFLCLLVMFLSSWIYTLCAMALAAFIYKYIEYRGAEKEWGDGIRGLALSAARFSLLRLEEGPPHTKNWRPQLLCLVKLNPDTLELKNPKILTFASQLKAGKGLTIITSVLSGNFENESGIAQSAKQSLRHSMDKEKVKGFAEVIITKDVTQGLSHIIQTAGLGGLKHNTVLMAWPNKWRHSTSRDKHNRFLSVVRSSTAANAALIVAKGLNMWPENNDRLGGNIDIWWIVHDGGLLILLGYVLSQHRTWKSCKLRVFTVAQLEDNSVQMKKDLEKFLYHLRIEAVVEVIEMSDTDVSAYTYERTVLMEQRTQVLQAYGNELSVINSAEIKPDELNVRRMHTAVRLNEHIITKSHSSKLVIINMPGIPRKITPGSETNYMEFIEVLTEGLERVIMARGAGREVITIFS</sequence>
<dbReference type="Gene3D" id="1.20.1740.10">
    <property type="entry name" value="Amino acid/polyamine transporter I"/>
    <property type="match status" value="1"/>
</dbReference>
<feature type="transmembrane region" description="Helical" evidence="6">
    <location>
        <begin position="389"/>
        <end position="410"/>
    </location>
</feature>
<feature type="domain" description="Amino acid permease/ SLC12A" evidence="7">
    <location>
        <begin position="239"/>
        <end position="409"/>
    </location>
</feature>
<evidence type="ECO:0000256" key="5">
    <source>
        <dbReference type="SAM" id="MobiDB-lite"/>
    </source>
</evidence>
<keyword evidence="4 6" id="KW-0472">Membrane</keyword>
<dbReference type="PANTHER" id="PTHR11827:SF73">
    <property type="entry name" value="KAZACHOC, ISOFORM G"/>
    <property type="match status" value="1"/>
</dbReference>
<feature type="transmembrane region" description="Helical" evidence="6">
    <location>
        <begin position="233"/>
        <end position="256"/>
    </location>
</feature>
<feature type="region of interest" description="Disordered" evidence="5">
    <location>
        <begin position="27"/>
        <end position="157"/>
    </location>
</feature>
<dbReference type="InterPro" id="IPR004841">
    <property type="entry name" value="AA-permease/SLC12A_dom"/>
</dbReference>
<feature type="transmembrane region" description="Helical" evidence="6">
    <location>
        <begin position="594"/>
        <end position="620"/>
    </location>
</feature>
<dbReference type="Proteomes" id="UP000070412">
    <property type="component" value="Unassembled WGS sequence"/>
</dbReference>
<feature type="transmembrane region" description="Helical" evidence="6">
    <location>
        <begin position="550"/>
        <end position="573"/>
    </location>
</feature>
<protein>
    <submittedName>
        <fullName evidence="9">Solute carrier family 12 member 6</fullName>
    </submittedName>
</protein>
<evidence type="ECO:0000313" key="10">
    <source>
        <dbReference type="EnsemblMetazoa" id="KAF7493356.1"/>
    </source>
</evidence>
<feature type="transmembrane region" description="Helical" evidence="6">
    <location>
        <begin position="681"/>
        <end position="702"/>
    </location>
</feature>
<reference evidence="10" key="3">
    <citation type="submission" date="2022-06" db="UniProtKB">
        <authorList>
            <consortium name="EnsemblMetazoa"/>
        </authorList>
    </citation>
    <scope>IDENTIFICATION</scope>
</reference>
<dbReference type="NCBIfam" id="TIGR00930">
    <property type="entry name" value="2a30"/>
    <property type="match status" value="1"/>
</dbReference>
<feature type="transmembrane region" description="Helical" evidence="6">
    <location>
        <begin position="315"/>
        <end position="343"/>
    </location>
</feature>
<dbReference type="InterPro" id="IPR018491">
    <property type="entry name" value="SLC12_C"/>
</dbReference>
<feature type="compositionally biased region" description="Low complexity" evidence="5">
    <location>
        <begin position="74"/>
        <end position="91"/>
    </location>
</feature>
<evidence type="ECO:0000256" key="4">
    <source>
        <dbReference type="ARBA" id="ARBA00023136"/>
    </source>
</evidence>
<dbReference type="GO" id="GO:0007268">
    <property type="term" value="P:chemical synaptic transmission"/>
    <property type="evidence" value="ECO:0007669"/>
    <property type="project" value="TreeGrafter"/>
</dbReference>
<dbReference type="GO" id="GO:0045202">
    <property type="term" value="C:synapse"/>
    <property type="evidence" value="ECO:0007669"/>
    <property type="project" value="GOC"/>
</dbReference>
<keyword evidence="3 6" id="KW-1133">Transmembrane helix</keyword>
<evidence type="ECO:0000259" key="7">
    <source>
        <dbReference type="Pfam" id="PF00324"/>
    </source>
</evidence>
<proteinExistence type="predicted"/>
<keyword evidence="2 6" id="KW-0812">Transmembrane</keyword>
<dbReference type="EnsemblMetazoa" id="SSS_2813s_mrna">
    <property type="protein sequence ID" value="KAF7493356.1"/>
    <property type="gene ID" value="SSS_2813"/>
</dbReference>
<evidence type="ECO:0000256" key="2">
    <source>
        <dbReference type="ARBA" id="ARBA00022692"/>
    </source>
</evidence>
<feature type="domain" description="SLC12A transporter C-terminal" evidence="8">
    <location>
        <begin position="810"/>
        <end position="928"/>
    </location>
</feature>